<dbReference type="RefSeq" id="XP_052743298.1">
    <property type="nucleotide sequence ID" value="XM_052887338.1"/>
</dbReference>
<protein>
    <submittedName>
        <fullName evidence="2">Uncharacterized protein LOC112050639</fullName>
    </submittedName>
</protein>
<evidence type="ECO:0000313" key="2">
    <source>
        <dbReference type="RefSeq" id="XP_052743298.1"/>
    </source>
</evidence>
<proteinExistence type="predicted"/>
<keyword evidence="1" id="KW-1185">Reference proteome</keyword>
<gene>
    <name evidence="2" type="primary">LOC112050639</name>
</gene>
<reference evidence="2" key="1">
    <citation type="submission" date="2025-08" db="UniProtKB">
        <authorList>
            <consortium name="RefSeq"/>
        </authorList>
    </citation>
    <scope>IDENTIFICATION</scope>
</reference>
<dbReference type="GeneID" id="112050639"/>
<sequence length="280" mass="32127">MRRKKTCVGLAMELISRWRALDAEFPGLDSATSLVSCEEAVLDVREYVTLGEGPNSVEYAEKEHVLVCVQLDVDGRPGVLLADPGYHLSRLIIVMHDQLYPHTGWFTQSEEPSCLKDYEYSCNPQNSKYVEWRERVTRGTAVKCQTSLIYVAQPFLDCIPITEKRNLVYNFKSLLARDPKGRLVAGMYFPVGGNMENATFTIFTDNGVEKRRTKYKFDAFRDPDNVHPSIVEELEHCSEKLRFKKRELLVIISKLANILSNQSFVEQVLEINDDICRMYL</sequence>
<evidence type="ECO:0000313" key="1">
    <source>
        <dbReference type="Proteomes" id="UP001652582"/>
    </source>
</evidence>
<organism evidence="1 2">
    <name type="scientific">Bicyclus anynana</name>
    <name type="common">Squinting bush brown butterfly</name>
    <dbReference type="NCBI Taxonomy" id="110368"/>
    <lineage>
        <taxon>Eukaryota</taxon>
        <taxon>Metazoa</taxon>
        <taxon>Ecdysozoa</taxon>
        <taxon>Arthropoda</taxon>
        <taxon>Hexapoda</taxon>
        <taxon>Insecta</taxon>
        <taxon>Pterygota</taxon>
        <taxon>Neoptera</taxon>
        <taxon>Endopterygota</taxon>
        <taxon>Lepidoptera</taxon>
        <taxon>Glossata</taxon>
        <taxon>Ditrysia</taxon>
        <taxon>Papilionoidea</taxon>
        <taxon>Nymphalidae</taxon>
        <taxon>Satyrinae</taxon>
        <taxon>Satyrini</taxon>
        <taxon>Mycalesina</taxon>
        <taxon>Bicyclus</taxon>
    </lineage>
</organism>
<accession>A0ABM3LW58</accession>
<dbReference type="Proteomes" id="UP001652582">
    <property type="component" value="Chromosome 19"/>
</dbReference>
<name>A0ABM3LW58_BICAN</name>